<dbReference type="OrthoDB" id="2530521at2759"/>
<keyword evidence="4" id="KW-1185">Reference proteome</keyword>
<dbReference type="EMBL" id="ML995823">
    <property type="protein sequence ID" value="KAF2770877.1"/>
    <property type="molecule type" value="Genomic_DNA"/>
</dbReference>
<evidence type="ECO:0000313" key="4">
    <source>
        <dbReference type="Proteomes" id="UP000799436"/>
    </source>
</evidence>
<dbReference type="SUPFAM" id="SSF51045">
    <property type="entry name" value="WW domain"/>
    <property type="match status" value="1"/>
</dbReference>
<feature type="compositionally biased region" description="Basic and acidic residues" evidence="1">
    <location>
        <begin position="95"/>
        <end position="106"/>
    </location>
</feature>
<accession>A0A6G1LDB1</accession>
<evidence type="ECO:0000259" key="2">
    <source>
        <dbReference type="PROSITE" id="PS50020"/>
    </source>
</evidence>
<proteinExistence type="predicted"/>
<dbReference type="CDD" id="cd00201">
    <property type="entry name" value="WW"/>
    <property type="match status" value="1"/>
</dbReference>
<dbReference type="Proteomes" id="UP000799436">
    <property type="component" value="Unassembled WGS sequence"/>
</dbReference>
<feature type="region of interest" description="Disordered" evidence="1">
    <location>
        <begin position="245"/>
        <end position="274"/>
    </location>
</feature>
<evidence type="ECO:0000256" key="1">
    <source>
        <dbReference type="SAM" id="MobiDB-lite"/>
    </source>
</evidence>
<name>A0A6G1LDB1_9PEZI</name>
<gene>
    <name evidence="3" type="ORF">EJ03DRAFT_388640</name>
</gene>
<feature type="compositionally biased region" description="Low complexity" evidence="1">
    <location>
        <begin position="116"/>
        <end position="142"/>
    </location>
</feature>
<dbReference type="InterPro" id="IPR001202">
    <property type="entry name" value="WW_dom"/>
</dbReference>
<sequence length="274" mass="28935">MADFAPPPGPPPPQVPAGWKAVWNEQYKEWFYVNIHTKQSTWEKPTEPVYASGDAPPPGAPPGYDHGSTQPTGPEKPGFASNNPYGGSSMTDDEALARKLQEEENARSGNRGAADGYYGQSGAPAYGQQGSAYGQQSPYGQSASPMPPQEAQKKGLFSKFTSKLGGGSSSRPPQYGQQYPPQQQYGGYGGYPQQQPYGYPPQQQGYYPQQAQAQKNHGLGAGGGALLGAGAGLVGGALLMDAVEDHDQHEYDQGYQQGYDQGDDGGGDFGGGDF</sequence>
<feature type="compositionally biased region" description="Polar residues" evidence="1">
    <location>
        <begin position="80"/>
        <end position="90"/>
    </location>
</feature>
<feature type="compositionally biased region" description="Low complexity" evidence="1">
    <location>
        <begin position="172"/>
        <end position="214"/>
    </location>
</feature>
<dbReference type="Gene3D" id="2.20.70.10">
    <property type="match status" value="1"/>
</dbReference>
<dbReference type="PROSITE" id="PS50020">
    <property type="entry name" value="WW_DOMAIN_2"/>
    <property type="match status" value="1"/>
</dbReference>
<feature type="domain" description="WW" evidence="2">
    <location>
        <begin position="13"/>
        <end position="47"/>
    </location>
</feature>
<protein>
    <recommendedName>
        <fullName evidence="2">WW domain-containing protein</fullName>
    </recommendedName>
</protein>
<dbReference type="InterPro" id="IPR036020">
    <property type="entry name" value="WW_dom_sf"/>
</dbReference>
<dbReference type="SMART" id="SM00456">
    <property type="entry name" value="WW"/>
    <property type="match status" value="1"/>
</dbReference>
<reference evidence="3" key="1">
    <citation type="journal article" date="2020" name="Stud. Mycol.">
        <title>101 Dothideomycetes genomes: a test case for predicting lifestyles and emergence of pathogens.</title>
        <authorList>
            <person name="Haridas S."/>
            <person name="Albert R."/>
            <person name="Binder M."/>
            <person name="Bloem J."/>
            <person name="Labutti K."/>
            <person name="Salamov A."/>
            <person name="Andreopoulos B."/>
            <person name="Baker S."/>
            <person name="Barry K."/>
            <person name="Bills G."/>
            <person name="Bluhm B."/>
            <person name="Cannon C."/>
            <person name="Castanera R."/>
            <person name="Culley D."/>
            <person name="Daum C."/>
            <person name="Ezra D."/>
            <person name="Gonzalez J."/>
            <person name="Henrissat B."/>
            <person name="Kuo A."/>
            <person name="Liang C."/>
            <person name="Lipzen A."/>
            <person name="Lutzoni F."/>
            <person name="Magnuson J."/>
            <person name="Mondo S."/>
            <person name="Nolan M."/>
            <person name="Ohm R."/>
            <person name="Pangilinan J."/>
            <person name="Park H.-J."/>
            <person name="Ramirez L."/>
            <person name="Alfaro M."/>
            <person name="Sun H."/>
            <person name="Tritt A."/>
            <person name="Yoshinaga Y."/>
            <person name="Zwiers L.-H."/>
            <person name="Turgeon B."/>
            <person name="Goodwin S."/>
            <person name="Spatafora J."/>
            <person name="Crous P."/>
            <person name="Grigoriev I."/>
        </authorList>
    </citation>
    <scope>NUCLEOTIDE SEQUENCE</scope>
    <source>
        <strain evidence="3">CBS 116005</strain>
    </source>
</reference>
<feature type="region of interest" description="Disordered" evidence="1">
    <location>
        <begin position="38"/>
        <end position="222"/>
    </location>
</feature>
<evidence type="ECO:0000313" key="3">
    <source>
        <dbReference type="EMBL" id="KAF2770877.1"/>
    </source>
</evidence>
<dbReference type="Pfam" id="PF00397">
    <property type="entry name" value="WW"/>
    <property type="match status" value="1"/>
</dbReference>
<dbReference type="AlphaFoldDB" id="A0A6G1LDB1"/>
<dbReference type="PROSITE" id="PS01159">
    <property type="entry name" value="WW_DOMAIN_1"/>
    <property type="match status" value="1"/>
</dbReference>
<organism evidence="3 4">
    <name type="scientific">Teratosphaeria nubilosa</name>
    <dbReference type="NCBI Taxonomy" id="161662"/>
    <lineage>
        <taxon>Eukaryota</taxon>
        <taxon>Fungi</taxon>
        <taxon>Dikarya</taxon>
        <taxon>Ascomycota</taxon>
        <taxon>Pezizomycotina</taxon>
        <taxon>Dothideomycetes</taxon>
        <taxon>Dothideomycetidae</taxon>
        <taxon>Mycosphaerellales</taxon>
        <taxon>Teratosphaeriaceae</taxon>
        <taxon>Teratosphaeria</taxon>
    </lineage>
</organism>